<proteinExistence type="predicted"/>
<dbReference type="RefSeq" id="WP_368572286.1">
    <property type="nucleotide sequence ID" value="NZ_JBDLOU010000003.1"/>
</dbReference>
<protein>
    <submittedName>
        <fullName evidence="3">Uncharacterized protein</fullName>
    </submittedName>
</protein>
<feature type="region of interest" description="Disordered" evidence="1">
    <location>
        <begin position="148"/>
        <end position="186"/>
    </location>
</feature>
<reference evidence="3 4" key="1">
    <citation type="submission" date="2024-04" db="EMBL/GenBank/DDBJ databases">
        <title>Genomic Markers of Mycobacteria.</title>
        <authorList>
            <person name="Soliman M.S."/>
            <person name="Elkholy A."/>
            <person name="Soliman N.S."/>
            <person name="Abbas A."/>
            <person name="Khayrat S."/>
            <person name="Shawky S."/>
        </authorList>
    </citation>
    <scope>NUCLEOTIDE SEQUENCE [LARGE SCALE GENOMIC DNA]</scope>
    <source>
        <strain evidence="3 4">Egy-CU-AM5</strain>
    </source>
</reference>
<organism evidence="3 4">
    <name type="scientific">Mycolicibacterium porcinum</name>
    <dbReference type="NCBI Taxonomy" id="39693"/>
    <lineage>
        <taxon>Bacteria</taxon>
        <taxon>Bacillati</taxon>
        <taxon>Actinomycetota</taxon>
        <taxon>Actinomycetes</taxon>
        <taxon>Mycobacteriales</taxon>
        <taxon>Mycobacteriaceae</taxon>
        <taxon>Mycolicibacterium</taxon>
    </lineage>
</organism>
<evidence type="ECO:0000256" key="1">
    <source>
        <dbReference type="SAM" id="MobiDB-lite"/>
    </source>
</evidence>
<evidence type="ECO:0000313" key="4">
    <source>
        <dbReference type="Proteomes" id="UP001558474"/>
    </source>
</evidence>
<keyword evidence="2" id="KW-1133">Transmembrane helix</keyword>
<dbReference type="EMBL" id="JBDLOU010000003">
    <property type="protein sequence ID" value="MEX3736962.1"/>
    <property type="molecule type" value="Genomic_DNA"/>
</dbReference>
<keyword evidence="2" id="KW-0472">Membrane</keyword>
<keyword evidence="4" id="KW-1185">Reference proteome</keyword>
<accession>A0ABV3VAB3</accession>
<feature type="transmembrane region" description="Helical" evidence="2">
    <location>
        <begin position="9"/>
        <end position="29"/>
    </location>
</feature>
<gene>
    <name evidence="3" type="ORF">ABFW12_01800</name>
</gene>
<comment type="caution">
    <text evidence="3">The sequence shown here is derived from an EMBL/GenBank/DDBJ whole genome shotgun (WGS) entry which is preliminary data.</text>
</comment>
<evidence type="ECO:0000256" key="2">
    <source>
        <dbReference type="SAM" id="Phobius"/>
    </source>
</evidence>
<keyword evidence="2" id="KW-0812">Transmembrane</keyword>
<evidence type="ECO:0000313" key="3">
    <source>
        <dbReference type="EMBL" id="MEX3736962.1"/>
    </source>
</evidence>
<sequence length="186" mass="19771">MQPSRRPRFWVLAGLGGTFIYSLIAYALVKATTKVHHSPLDNGRIYGETPNVLVVGALGIGIVGFLAYVGYQAVLTHLRATECVSAPIDWWDGAGGLAYDEGLDYAPTQDDTSAYAPSAEAAQSANADDVFARMRDLSPEELQRFADLLGSDDDDVDASTADTAASSEAPRRPSGAPDLDSLFGDE</sequence>
<dbReference type="Proteomes" id="UP001558474">
    <property type="component" value="Unassembled WGS sequence"/>
</dbReference>
<feature type="transmembrane region" description="Helical" evidence="2">
    <location>
        <begin position="49"/>
        <end position="71"/>
    </location>
</feature>
<feature type="compositionally biased region" description="Low complexity" evidence="1">
    <location>
        <begin position="158"/>
        <end position="167"/>
    </location>
</feature>
<name>A0ABV3VAB3_9MYCO</name>